<dbReference type="RefSeq" id="WP_058495478.1">
    <property type="nucleotide sequence ID" value="NZ_CAAAIU010000010.1"/>
</dbReference>
<keyword evidence="1" id="KW-0472">Membrane</keyword>
<protein>
    <recommendedName>
        <fullName evidence="4">Twin transmembrane helix small protein</fullName>
    </recommendedName>
</protein>
<evidence type="ECO:0000313" key="3">
    <source>
        <dbReference type="Proteomes" id="UP000054736"/>
    </source>
</evidence>
<accession>A0A0W0SW02</accession>
<feature type="transmembrane region" description="Helical" evidence="1">
    <location>
        <begin position="6"/>
        <end position="27"/>
    </location>
</feature>
<dbReference type="PATRIC" id="fig|1212489.4.peg.1232"/>
<sequence length="67" mass="7546">MLTKAIIIITMLIILFSLGSGLVFLVRDEGKTKRTVKALTWRIALSLVLFLFLFIAFSLGWIKPHAV</sequence>
<dbReference type="Proteomes" id="UP000054736">
    <property type="component" value="Unassembled WGS sequence"/>
</dbReference>
<evidence type="ECO:0000313" key="2">
    <source>
        <dbReference type="EMBL" id="KTC87550.1"/>
    </source>
</evidence>
<name>A0A0W0SW02_9GAMM</name>
<reference evidence="2 3" key="1">
    <citation type="submission" date="2015-11" db="EMBL/GenBank/DDBJ databases">
        <title>Genomic analysis of 38 Legionella species identifies large and diverse effector repertoires.</title>
        <authorList>
            <person name="Burstein D."/>
            <person name="Amaro F."/>
            <person name="Zusman T."/>
            <person name="Lifshitz Z."/>
            <person name="Cohen O."/>
            <person name="Gilbert J.A."/>
            <person name="Pupko T."/>
            <person name="Shuman H.A."/>
            <person name="Segal G."/>
        </authorList>
    </citation>
    <scope>NUCLEOTIDE SEQUENCE [LARGE SCALE GENOMIC DNA]</scope>
    <source>
        <strain evidence="2 3">ATCC 700990</strain>
    </source>
</reference>
<keyword evidence="1" id="KW-1133">Transmembrane helix</keyword>
<dbReference type="EMBL" id="LNXY01000020">
    <property type="protein sequence ID" value="KTC87550.1"/>
    <property type="molecule type" value="Genomic_DNA"/>
</dbReference>
<evidence type="ECO:0008006" key="4">
    <source>
        <dbReference type="Google" id="ProtNLM"/>
    </source>
</evidence>
<keyword evidence="3" id="KW-1185">Reference proteome</keyword>
<comment type="caution">
    <text evidence="2">The sequence shown here is derived from an EMBL/GenBank/DDBJ whole genome shotgun (WGS) entry which is preliminary data.</text>
</comment>
<dbReference type="InterPro" id="IPR021313">
    <property type="entry name" value="DUF2909"/>
</dbReference>
<dbReference type="NCBIfam" id="NF033233">
    <property type="entry name" value="twin_helix"/>
    <property type="match status" value="1"/>
</dbReference>
<organism evidence="2 3">
    <name type="scientific">Legionella drozanskii LLAP-1</name>
    <dbReference type="NCBI Taxonomy" id="1212489"/>
    <lineage>
        <taxon>Bacteria</taxon>
        <taxon>Pseudomonadati</taxon>
        <taxon>Pseudomonadota</taxon>
        <taxon>Gammaproteobacteria</taxon>
        <taxon>Legionellales</taxon>
        <taxon>Legionellaceae</taxon>
        <taxon>Legionella</taxon>
    </lineage>
</organism>
<proteinExistence type="predicted"/>
<keyword evidence="1" id="KW-0812">Transmembrane</keyword>
<dbReference type="AlphaFoldDB" id="A0A0W0SW02"/>
<feature type="transmembrane region" description="Helical" evidence="1">
    <location>
        <begin position="39"/>
        <end position="62"/>
    </location>
</feature>
<dbReference type="STRING" id="1212489.Ldro_1169"/>
<gene>
    <name evidence="2" type="ORF">Ldro_1169</name>
</gene>
<dbReference type="OrthoDB" id="7066027at2"/>
<evidence type="ECO:0000256" key="1">
    <source>
        <dbReference type="SAM" id="Phobius"/>
    </source>
</evidence>
<dbReference type="Pfam" id="PF11137">
    <property type="entry name" value="DUF2909"/>
    <property type="match status" value="1"/>
</dbReference>